<evidence type="ECO:0000256" key="7">
    <source>
        <dbReference type="ARBA" id="ARBA00023136"/>
    </source>
</evidence>
<dbReference type="InterPro" id="IPR000515">
    <property type="entry name" value="MetI-like"/>
</dbReference>
<keyword evidence="7 8" id="KW-0472">Membrane</keyword>
<feature type="transmembrane region" description="Helical" evidence="8">
    <location>
        <begin position="135"/>
        <end position="157"/>
    </location>
</feature>
<dbReference type="SUPFAM" id="SSF161098">
    <property type="entry name" value="MetI-like"/>
    <property type="match status" value="1"/>
</dbReference>
<reference evidence="10 11" key="1">
    <citation type="submission" date="2018-08" db="EMBL/GenBank/DDBJ databases">
        <title>Lactobacillus suantsai sp. nov., isolated from traditional fermented suan-tsai in Taiwan.</title>
        <authorList>
            <person name="Huang C.-H."/>
        </authorList>
    </citation>
    <scope>NUCLEOTIDE SEQUENCE [LARGE SCALE GENOMIC DNA]</scope>
    <source>
        <strain evidence="10 11">BCRC 12945</strain>
    </source>
</reference>
<keyword evidence="3" id="KW-1003">Cell membrane</keyword>
<dbReference type="Pfam" id="PF00528">
    <property type="entry name" value="BPD_transp_1"/>
    <property type="match status" value="1"/>
</dbReference>
<gene>
    <name evidence="10" type="ORF">DXH47_02885</name>
</gene>
<comment type="similarity">
    <text evidence="8">Belongs to the binding-protein-dependent transport system permease family.</text>
</comment>
<comment type="subcellular location">
    <subcellularLocation>
        <location evidence="1 8">Cell membrane</location>
        <topology evidence="1 8">Multi-pass membrane protein</topology>
    </subcellularLocation>
</comment>
<evidence type="ECO:0000313" key="11">
    <source>
        <dbReference type="Proteomes" id="UP000290602"/>
    </source>
</evidence>
<accession>A0A4Q0VJG9</accession>
<evidence type="ECO:0000259" key="9">
    <source>
        <dbReference type="PROSITE" id="PS50928"/>
    </source>
</evidence>
<dbReference type="GO" id="GO:0022857">
    <property type="term" value="F:transmembrane transporter activity"/>
    <property type="evidence" value="ECO:0007669"/>
    <property type="project" value="InterPro"/>
</dbReference>
<dbReference type="Gene3D" id="1.10.3720.10">
    <property type="entry name" value="MetI-like"/>
    <property type="match status" value="1"/>
</dbReference>
<evidence type="ECO:0000313" key="10">
    <source>
        <dbReference type="EMBL" id="RXI79687.1"/>
    </source>
</evidence>
<dbReference type="OrthoDB" id="9805999at2"/>
<dbReference type="RefSeq" id="WP_129031577.1">
    <property type="nucleotide sequence ID" value="NZ_QXIL01000003.1"/>
</dbReference>
<feature type="transmembrane region" description="Helical" evidence="8">
    <location>
        <begin position="92"/>
        <end position="114"/>
    </location>
</feature>
<dbReference type="InterPro" id="IPR010065">
    <property type="entry name" value="AA_ABC_transptr_permease_3TM"/>
</dbReference>
<dbReference type="GO" id="GO:0006865">
    <property type="term" value="P:amino acid transport"/>
    <property type="evidence" value="ECO:0007669"/>
    <property type="project" value="UniProtKB-KW"/>
</dbReference>
<proteinExistence type="inferred from homology"/>
<keyword evidence="2 8" id="KW-0813">Transport</keyword>
<dbReference type="CDD" id="cd06261">
    <property type="entry name" value="TM_PBP2"/>
    <property type="match status" value="1"/>
</dbReference>
<keyword evidence="6 8" id="KW-1133">Transmembrane helix</keyword>
<feature type="transmembrane region" description="Helical" evidence="8">
    <location>
        <begin position="65"/>
        <end position="86"/>
    </location>
</feature>
<dbReference type="NCBIfam" id="TIGR01726">
    <property type="entry name" value="HEQRo_perm_3TM"/>
    <property type="match status" value="1"/>
</dbReference>
<sequence length="231" mass="26031">MLHYFSIPGFFNAPLAWESIPQILHGLPMSIYLTAISFVGSLILGLFLTLAQLSHWRLLHWLSRAYISFMRGVPILVVLFIIYFGFGANALPAAILSFTLVSAAFVSEVFRSAFMGIDHGQYEAAYSLGLSYRKVIHYIILPQAFRIGLPALGNILLDMFKNTSLAAMITVSEMFMDAKIVAGANQDYMTIYITIAILYWLCCVVLTAGQNWLERAFDYQRRADRALRHQS</sequence>
<evidence type="ECO:0000256" key="5">
    <source>
        <dbReference type="ARBA" id="ARBA00022970"/>
    </source>
</evidence>
<evidence type="ECO:0000256" key="1">
    <source>
        <dbReference type="ARBA" id="ARBA00004651"/>
    </source>
</evidence>
<dbReference type="EMBL" id="QXIL01000003">
    <property type="protein sequence ID" value="RXI79687.1"/>
    <property type="molecule type" value="Genomic_DNA"/>
</dbReference>
<dbReference type="InterPro" id="IPR035906">
    <property type="entry name" value="MetI-like_sf"/>
</dbReference>
<feature type="transmembrane region" description="Helical" evidence="8">
    <location>
        <begin position="31"/>
        <end position="53"/>
    </location>
</feature>
<dbReference type="Proteomes" id="UP000290602">
    <property type="component" value="Unassembled WGS sequence"/>
</dbReference>
<keyword evidence="11" id="KW-1185">Reference proteome</keyword>
<dbReference type="PANTHER" id="PTHR30614">
    <property type="entry name" value="MEMBRANE COMPONENT OF AMINO ACID ABC TRANSPORTER"/>
    <property type="match status" value="1"/>
</dbReference>
<keyword evidence="4 8" id="KW-0812">Transmembrane</keyword>
<dbReference type="GO" id="GO:0043190">
    <property type="term" value="C:ATP-binding cassette (ABC) transporter complex"/>
    <property type="evidence" value="ECO:0007669"/>
    <property type="project" value="InterPro"/>
</dbReference>
<keyword evidence="5" id="KW-0029">Amino-acid transport</keyword>
<evidence type="ECO:0000256" key="6">
    <source>
        <dbReference type="ARBA" id="ARBA00022989"/>
    </source>
</evidence>
<dbReference type="AlphaFoldDB" id="A0A4Q0VJG9"/>
<dbReference type="PANTHER" id="PTHR30614:SF0">
    <property type="entry name" value="L-CYSTINE TRANSPORT SYSTEM PERMEASE PROTEIN TCYL"/>
    <property type="match status" value="1"/>
</dbReference>
<evidence type="ECO:0000256" key="3">
    <source>
        <dbReference type="ARBA" id="ARBA00022475"/>
    </source>
</evidence>
<dbReference type="InterPro" id="IPR043429">
    <property type="entry name" value="ArtM/GltK/GlnP/TcyL/YhdX-like"/>
</dbReference>
<organism evidence="10 11">
    <name type="scientific">Levilactobacillus suantsaii</name>
    <dbReference type="NCBI Taxonomy" id="2292255"/>
    <lineage>
        <taxon>Bacteria</taxon>
        <taxon>Bacillati</taxon>
        <taxon>Bacillota</taxon>
        <taxon>Bacilli</taxon>
        <taxon>Lactobacillales</taxon>
        <taxon>Lactobacillaceae</taxon>
        <taxon>Levilactobacillus</taxon>
    </lineage>
</organism>
<name>A0A4Q0VJG9_9LACO</name>
<evidence type="ECO:0000256" key="4">
    <source>
        <dbReference type="ARBA" id="ARBA00022692"/>
    </source>
</evidence>
<feature type="transmembrane region" description="Helical" evidence="8">
    <location>
        <begin position="191"/>
        <end position="213"/>
    </location>
</feature>
<protein>
    <submittedName>
        <fullName evidence="10">Amino acid ABC transporter permease</fullName>
    </submittedName>
</protein>
<evidence type="ECO:0000256" key="2">
    <source>
        <dbReference type="ARBA" id="ARBA00022448"/>
    </source>
</evidence>
<feature type="domain" description="ABC transmembrane type-1" evidence="9">
    <location>
        <begin position="27"/>
        <end position="210"/>
    </location>
</feature>
<evidence type="ECO:0000256" key="8">
    <source>
        <dbReference type="RuleBase" id="RU363032"/>
    </source>
</evidence>
<comment type="caution">
    <text evidence="10">The sequence shown here is derived from an EMBL/GenBank/DDBJ whole genome shotgun (WGS) entry which is preliminary data.</text>
</comment>
<dbReference type="PROSITE" id="PS50928">
    <property type="entry name" value="ABC_TM1"/>
    <property type="match status" value="1"/>
</dbReference>